<dbReference type="Pfam" id="PF26018">
    <property type="entry name" value="BSH_RND_rel"/>
    <property type="match status" value="1"/>
</dbReference>
<dbReference type="RefSeq" id="WP_072744510.1">
    <property type="nucleotide sequence ID" value="NZ_FQXR01000008.1"/>
</dbReference>
<protein>
    <submittedName>
        <fullName evidence="5">Putative membrane fusion protein</fullName>
    </submittedName>
</protein>
<gene>
    <name evidence="5" type="ORF">SAMN02745180_01849</name>
</gene>
<evidence type="ECO:0000259" key="3">
    <source>
        <dbReference type="Pfam" id="PF26012"/>
    </source>
</evidence>
<dbReference type="Proteomes" id="UP000184389">
    <property type="component" value="Unassembled WGS sequence"/>
</dbReference>
<dbReference type="AlphaFoldDB" id="A0A1M5XVS6"/>
<name>A0A1M5XVS6_9FIRM</name>
<evidence type="ECO:0000313" key="5">
    <source>
        <dbReference type="EMBL" id="SHI03856.1"/>
    </source>
</evidence>
<dbReference type="InterPro" id="IPR058709">
    <property type="entry name" value="BSH_RND-rel"/>
</dbReference>
<dbReference type="PANTHER" id="PTHR30469">
    <property type="entry name" value="MULTIDRUG RESISTANCE PROTEIN MDTA"/>
    <property type="match status" value="1"/>
</dbReference>
<feature type="domain" description="RND related barrel-sandwich hybrid" evidence="4">
    <location>
        <begin position="65"/>
        <end position="266"/>
    </location>
</feature>
<dbReference type="GO" id="GO:1990281">
    <property type="term" value="C:efflux pump complex"/>
    <property type="evidence" value="ECO:0007669"/>
    <property type="project" value="TreeGrafter"/>
</dbReference>
<dbReference type="Pfam" id="PF26011">
    <property type="entry name" value="Beta-barrel_RND_rel"/>
    <property type="match status" value="1"/>
</dbReference>
<dbReference type="OrthoDB" id="1834786at2"/>
<dbReference type="InterPro" id="IPR058728">
    <property type="entry name" value="HH_RND-rel"/>
</dbReference>
<keyword evidence="1" id="KW-0175">Coiled coil</keyword>
<dbReference type="GO" id="GO:0015562">
    <property type="term" value="F:efflux transmembrane transporter activity"/>
    <property type="evidence" value="ECO:0007669"/>
    <property type="project" value="TreeGrafter"/>
</dbReference>
<proteinExistence type="predicted"/>
<dbReference type="Pfam" id="PF26012">
    <property type="entry name" value="HH_RND_rel"/>
    <property type="match status" value="1"/>
</dbReference>
<dbReference type="PANTHER" id="PTHR30469:SF33">
    <property type="entry name" value="SLR1207 PROTEIN"/>
    <property type="match status" value="1"/>
</dbReference>
<organism evidence="5 6">
    <name type="scientific">Sporanaerobacter acetigenes DSM 13106</name>
    <dbReference type="NCBI Taxonomy" id="1123281"/>
    <lineage>
        <taxon>Bacteria</taxon>
        <taxon>Bacillati</taxon>
        <taxon>Bacillota</taxon>
        <taxon>Tissierellia</taxon>
        <taxon>Tissierellales</taxon>
        <taxon>Sporanaerobacteraceae</taxon>
        <taxon>Sporanaerobacter</taxon>
    </lineage>
</organism>
<accession>A0A1M5XVS6</accession>
<reference evidence="5 6" key="1">
    <citation type="submission" date="2016-11" db="EMBL/GenBank/DDBJ databases">
        <authorList>
            <person name="Jaros S."/>
            <person name="Januszkiewicz K."/>
            <person name="Wedrychowicz H."/>
        </authorList>
    </citation>
    <scope>NUCLEOTIDE SEQUENCE [LARGE SCALE GENOMIC DNA]</scope>
    <source>
        <strain evidence="5 6">DSM 13106</strain>
    </source>
</reference>
<evidence type="ECO:0000259" key="4">
    <source>
        <dbReference type="Pfam" id="PF26018"/>
    </source>
</evidence>
<sequence length="430" mass="49088">MSKEKRDKRRKKKKWIRAMFISFILIYLIFRSVPALYASNLKTVLVEEGTIEDSVNFPGIIVRNERVYRADGDGKINFLKKEGERVKVGAKIAELSLVEEDSSLESELKEVNKKIESIEKVNKQKEMAKKDETKSEKNTEMVIEELQDNIINGDYDETTQLKEELYCSLGKKSNATGENTLANQSLDNLKNKKEELTKEILNSTINYFSKEAGIVSFKIDGFEEIYNGNNILNYTLEDIRDKEAESKVSKNKSDVNAGDAMFKVMDNYDWYLLVDVDDIKKIKSLKERDMISICLDDSDEELRGRIIKIKSKNGQGIVAIKLDTHFHDYCEKRNVDIEIIKSKNEGLKVPTKAICEKDGLNGVYIKDISGIIRFRPVKILGQNEEYTIVSKGNNSNFIDIEGSDKRIKTIKVFDEILLSGGKAKEGQIID</sequence>
<dbReference type="STRING" id="1123281.SAMN02745180_01849"/>
<feature type="domain" description="RND related beta-barrel" evidence="2">
    <location>
        <begin position="270"/>
        <end position="343"/>
    </location>
</feature>
<dbReference type="EMBL" id="FQXR01000008">
    <property type="protein sequence ID" value="SHI03856.1"/>
    <property type="molecule type" value="Genomic_DNA"/>
</dbReference>
<evidence type="ECO:0000313" key="6">
    <source>
        <dbReference type="Proteomes" id="UP000184389"/>
    </source>
</evidence>
<feature type="coiled-coil region" evidence="1">
    <location>
        <begin position="101"/>
        <end position="138"/>
    </location>
</feature>
<keyword evidence="6" id="KW-1185">Reference proteome</keyword>
<evidence type="ECO:0000259" key="2">
    <source>
        <dbReference type="Pfam" id="PF26011"/>
    </source>
</evidence>
<feature type="domain" description="RND related alpha-helical hairpin" evidence="3">
    <location>
        <begin position="101"/>
        <end position="202"/>
    </location>
</feature>
<dbReference type="InterPro" id="IPR058729">
    <property type="entry name" value="Beta-barrel_RND-rel"/>
</dbReference>
<feature type="coiled-coil region" evidence="1">
    <location>
        <begin position="172"/>
        <end position="206"/>
    </location>
</feature>
<evidence type="ECO:0000256" key="1">
    <source>
        <dbReference type="SAM" id="Coils"/>
    </source>
</evidence>